<comment type="caution">
    <text evidence="1">The sequence shown here is derived from an EMBL/GenBank/DDBJ whole genome shotgun (WGS) entry which is preliminary data.</text>
</comment>
<dbReference type="AlphaFoldDB" id="A0AAW3V123"/>
<gene>
    <name evidence="1" type="ORF">GGD69_004308</name>
</gene>
<dbReference type="RefSeq" id="WP_183798677.1">
    <property type="nucleotide sequence ID" value="NZ_CP099647.1"/>
</dbReference>
<evidence type="ECO:0000313" key="1">
    <source>
        <dbReference type="EMBL" id="MBB6203430.1"/>
    </source>
</evidence>
<dbReference type="EMBL" id="JACIIK010000007">
    <property type="protein sequence ID" value="MBB6203430.1"/>
    <property type="molecule type" value="Genomic_DNA"/>
</dbReference>
<evidence type="ECO:0000313" key="2">
    <source>
        <dbReference type="Proteomes" id="UP000518681"/>
    </source>
</evidence>
<organism evidence="1 2">
    <name type="scientific">Paraburkholderia fungorum</name>
    <dbReference type="NCBI Taxonomy" id="134537"/>
    <lineage>
        <taxon>Bacteria</taxon>
        <taxon>Pseudomonadati</taxon>
        <taxon>Pseudomonadota</taxon>
        <taxon>Betaproteobacteria</taxon>
        <taxon>Burkholderiales</taxon>
        <taxon>Burkholderiaceae</taxon>
        <taxon>Paraburkholderia</taxon>
    </lineage>
</organism>
<dbReference type="Proteomes" id="UP000518681">
    <property type="component" value="Unassembled WGS sequence"/>
</dbReference>
<sequence>MDEPFQSADDRTGVTRHSFAAEVTARSGVSNIERGPVLENESFHNPAVVNRVNGIAFHEDTGAFVGQNQLQQRTELLHGVEKAGFARSFRDALPINKSRTGVAGVACEKAQRLPGKEVRRRFDAWDIAHGDLRWLPVHIRDA</sequence>
<protein>
    <submittedName>
        <fullName evidence="1">Uncharacterized protein</fullName>
    </submittedName>
</protein>
<reference evidence="1 2" key="1">
    <citation type="submission" date="2020-08" db="EMBL/GenBank/DDBJ databases">
        <title>Genomic Encyclopedia of Type Strains, Phase IV (KMG-V): Genome sequencing to study the core and pangenomes of soil and plant-associated prokaryotes.</title>
        <authorList>
            <person name="Whitman W."/>
        </authorList>
    </citation>
    <scope>NUCLEOTIDE SEQUENCE [LARGE SCALE GENOMIC DNA]</scope>
    <source>
        <strain evidence="1 2">SEMIA 4013</strain>
    </source>
</reference>
<accession>A0AAW3V123</accession>
<proteinExistence type="predicted"/>
<name>A0AAW3V123_9BURK</name>